<feature type="compositionally biased region" description="Basic residues" evidence="1">
    <location>
        <begin position="1"/>
        <end position="12"/>
    </location>
</feature>
<sequence>MLKSGAKSKLHQPRAQSRKALTSNKPEVVRAYQCGLNRRAFLKQTGAFTLFASLLATKPVAVAADLPSNVGQDEQNVQFDDDAKIILTQVQMHLFPDDGDGPSANDLNAFAYLSWALTDPENQAEGDQEFIVKGVSWLQDLSQKTHGGGFMQLTKTEQERLLHQIARSRAGENWLSMLLYYLLEALTLDPVYGGNVGGIGWQWLAHQPGYPQPVVGKTYRDFQ</sequence>
<reference evidence="2" key="1">
    <citation type="journal article" date="2014" name="Int. J. Syst. Evol. Microbiol.">
        <title>Complete genome sequence of Corynebacterium casei LMG S-19264T (=DSM 44701T), isolated from a smear-ripened cheese.</title>
        <authorList>
            <consortium name="US DOE Joint Genome Institute (JGI-PGF)"/>
            <person name="Walter F."/>
            <person name="Albersmeier A."/>
            <person name="Kalinowski J."/>
            <person name="Ruckert C."/>
        </authorList>
    </citation>
    <scope>NUCLEOTIDE SEQUENCE</scope>
    <source>
        <strain evidence="2">JCM 30804</strain>
    </source>
</reference>
<evidence type="ECO:0000256" key="1">
    <source>
        <dbReference type="SAM" id="MobiDB-lite"/>
    </source>
</evidence>
<proteinExistence type="predicted"/>
<reference evidence="2" key="2">
    <citation type="submission" date="2020-09" db="EMBL/GenBank/DDBJ databases">
        <authorList>
            <person name="Sun Q."/>
            <person name="Ohkuma M."/>
        </authorList>
    </citation>
    <scope>NUCLEOTIDE SEQUENCE</scope>
    <source>
        <strain evidence="2">JCM 30804</strain>
    </source>
</reference>
<evidence type="ECO:0000313" key="2">
    <source>
        <dbReference type="EMBL" id="GGI71073.1"/>
    </source>
</evidence>
<protein>
    <recommendedName>
        <fullName evidence="4">Gluconate 2-dehydrogenase subunit 3 family protein</fullName>
    </recommendedName>
</protein>
<comment type="caution">
    <text evidence="2">The sequence shown here is derived from an EMBL/GenBank/DDBJ whole genome shotgun (WGS) entry which is preliminary data.</text>
</comment>
<gene>
    <name evidence="2" type="ORF">GCM10009332_05470</name>
</gene>
<dbReference type="EMBL" id="BMPZ01000001">
    <property type="protein sequence ID" value="GGI71073.1"/>
    <property type="molecule type" value="Genomic_DNA"/>
</dbReference>
<dbReference type="Pfam" id="PF13618">
    <property type="entry name" value="Gluconate_2-dh3"/>
    <property type="match status" value="1"/>
</dbReference>
<feature type="region of interest" description="Disordered" evidence="1">
    <location>
        <begin position="1"/>
        <end position="22"/>
    </location>
</feature>
<dbReference type="Proteomes" id="UP000613743">
    <property type="component" value="Unassembled WGS sequence"/>
</dbReference>
<organism evidence="2 3">
    <name type="scientific">Shewanella gelidii</name>
    <dbReference type="NCBI Taxonomy" id="1642821"/>
    <lineage>
        <taxon>Bacteria</taxon>
        <taxon>Pseudomonadati</taxon>
        <taxon>Pseudomonadota</taxon>
        <taxon>Gammaproteobacteria</taxon>
        <taxon>Alteromonadales</taxon>
        <taxon>Shewanellaceae</taxon>
        <taxon>Shewanella</taxon>
    </lineage>
</organism>
<evidence type="ECO:0000313" key="3">
    <source>
        <dbReference type="Proteomes" id="UP000613743"/>
    </source>
</evidence>
<evidence type="ECO:0008006" key="4">
    <source>
        <dbReference type="Google" id="ProtNLM"/>
    </source>
</evidence>
<keyword evidence="3" id="KW-1185">Reference proteome</keyword>
<dbReference type="AlphaFoldDB" id="A0A917JIL8"/>
<dbReference type="RefSeq" id="WP_188917562.1">
    <property type="nucleotide sequence ID" value="NZ_BMPZ01000001.1"/>
</dbReference>
<dbReference type="InterPro" id="IPR027056">
    <property type="entry name" value="Gluconate_2DH_su3"/>
</dbReference>
<name>A0A917JIL8_9GAMM</name>
<dbReference type="PROSITE" id="PS51318">
    <property type="entry name" value="TAT"/>
    <property type="match status" value="1"/>
</dbReference>
<accession>A0A917JIL8</accession>
<dbReference type="InterPro" id="IPR006311">
    <property type="entry name" value="TAT_signal"/>
</dbReference>